<feature type="signal peptide" evidence="1">
    <location>
        <begin position="1"/>
        <end position="33"/>
    </location>
</feature>
<dbReference type="Proteomes" id="UP000542742">
    <property type="component" value="Unassembled WGS sequence"/>
</dbReference>
<keyword evidence="1" id="KW-0732">Signal</keyword>
<sequence length="639" mass="67371">MTSINRAVWARPLLAAGVAVAALTATTAGTAQAAPSTQAAPFSALAEGSLASYDQKLAVAVKFGLGDDFALLEKVDRDFVVGIWNHVKDDPAHAEVRLAAEAAFSAEPVEADSVDQACYQFIVTGVFAAFDRDLARVKREADEKRVSDLARSAAAASIDVVADAALLDGSDADFVRLIWERVAEDAKWPKVKAAARAARDGSDSDRQVFIATGLAEAAHQDVDDRIAADEAKTEAEKAAERARAAKKLAANRIGLTVTDELLSLPDRDFVTVVWNFATEGSEVHAAAVAAARSLDAAVWKAFIDTGIHAAKDRDIQIALAKKEAEDRRLVQAILDRATKNSQRGLATAARAALAGDANTVADFLRVGQFQIGPDVTQFAVTTTRLGMLTADGTAYVKEGGLDATWVKVYTNVKQIALASNRIGVLTNSGVALVKLGGLSAGWTQQQTGVKQLVLAADRIGIVRTDNIAYAKQGALNAGWVKLYDTAVTQLAMSGTRIGILRPDLVALVKDGTTASTNWSVQQGAVKQLVLSGNRIGVLRTDNVAYVKEGALNASWVTEHSAVKQLTLAGTRIGVVHTDGIVRVKEGGLSALWTQVRTGSYTMALETNRIAVIANDGVGYVNSGAVAAPFTTFKMAANPA</sequence>
<protein>
    <submittedName>
        <fullName evidence="2">Uncharacterized protein</fullName>
    </submittedName>
</protein>
<gene>
    <name evidence="2" type="ORF">BKA14_006062</name>
</gene>
<accession>A0A7W7CWS9</accession>
<evidence type="ECO:0000313" key="3">
    <source>
        <dbReference type="Proteomes" id="UP000542742"/>
    </source>
</evidence>
<comment type="caution">
    <text evidence="2">The sequence shown here is derived from an EMBL/GenBank/DDBJ whole genome shotgun (WGS) entry which is preliminary data.</text>
</comment>
<name>A0A7W7CWS9_9ACTN</name>
<dbReference type="AlphaFoldDB" id="A0A7W7CWS9"/>
<evidence type="ECO:0000313" key="2">
    <source>
        <dbReference type="EMBL" id="MBB4695914.1"/>
    </source>
</evidence>
<reference evidence="2 3" key="1">
    <citation type="submission" date="2020-08" db="EMBL/GenBank/DDBJ databases">
        <title>Sequencing the genomes of 1000 actinobacteria strains.</title>
        <authorList>
            <person name="Klenk H.-P."/>
        </authorList>
    </citation>
    <scope>NUCLEOTIDE SEQUENCE [LARGE SCALE GENOMIC DNA]</scope>
    <source>
        <strain evidence="2 3">DSM 45518</strain>
    </source>
</reference>
<keyword evidence="3" id="KW-1185">Reference proteome</keyword>
<evidence type="ECO:0000256" key="1">
    <source>
        <dbReference type="SAM" id="SignalP"/>
    </source>
</evidence>
<proteinExistence type="predicted"/>
<dbReference type="EMBL" id="JACHMF010000001">
    <property type="protein sequence ID" value="MBB4695914.1"/>
    <property type="molecule type" value="Genomic_DNA"/>
</dbReference>
<feature type="chain" id="PRO_5030998031" evidence="1">
    <location>
        <begin position="34"/>
        <end position="639"/>
    </location>
</feature>
<dbReference type="RefSeq" id="WP_184954204.1">
    <property type="nucleotide sequence ID" value="NZ_BOMC01000068.1"/>
</dbReference>
<organism evidence="2 3">
    <name type="scientific">Paractinoplanes abujensis</name>
    <dbReference type="NCBI Taxonomy" id="882441"/>
    <lineage>
        <taxon>Bacteria</taxon>
        <taxon>Bacillati</taxon>
        <taxon>Actinomycetota</taxon>
        <taxon>Actinomycetes</taxon>
        <taxon>Micromonosporales</taxon>
        <taxon>Micromonosporaceae</taxon>
        <taxon>Paractinoplanes</taxon>
    </lineage>
</organism>